<keyword evidence="3" id="KW-1185">Reference proteome</keyword>
<dbReference type="AlphaFoldDB" id="A0A9J6E5F0"/>
<sequence length="368" mass="37936">MLVNLSPCIVLLFTPIRMRLPYQTIEPIFEVSSGTPSKEDETLKSVCQRVTAVGEEEEPRAVVPFGARIARASDAIAASSSEARSPFGDRRLEPRLRKASSSDSGSVTLATRRGRAWTSSHSAEVPAPAAAPAGYKDISRSHGGVYVEEMSNSYVLGGRRRRRNRFRLLDVPNNQGPLGGQLAPQPQMPGQNSQGYGLIGSLDQAALNSQGQGANVAQGRTGAQGAAGQSGAHGQPGKPGQPGNVGPVAPPGALGQPGPTGGLGDPQGPENRNLGEKTPIQPAAGPERRGHGENMPVHPAAGDQLGRRDANEAGSAGKDQSAYTGLPGLPGEPGLPAVPQNPSVESRNFPEGRGGTPGEPGHAGKDGE</sequence>
<feature type="compositionally biased region" description="Basic and acidic residues" evidence="1">
    <location>
        <begin position="87"/>
        <end position="96"/>
    </location>
</feature>
<feature type="compositionally biased region" description="Low complexity" evidence="1">
    <location>
        <begin position="325"/>
        <end position="335"/>
    </location>
</feature>
<accession>A0A9J6E5F0</accession>
<dbReference type="EMBL" id="JABSTU010000006">
    <property type="protein sequence ID" value="KAH8029301.1"/>
    <property type="molecule type" value="Genomic_DNA"/>
</dbReference>
<feature type="compositionally biased region" description="Polar residues" evidence="1">
    <location>
        <begin position="99"/>
        <end position="109"/>
    </location>
</feature>
<dbReference type="Proteomes" id="UP000821866">
    <property type="component" value="Chromosome 4"/>
</dbReference>
<evidence type="ECO:0000313" key="2">
    <source>
        <dbReference type="EMBL" id="KAH8029301.1"/>
    </source>
</evidence>
<evidence type="ECO:0000313" key="3">
    <source>
        <dbReference type="Proteomes" id="UP000821866"/>
    </source>
</evidence>
<organism evidence="2 3">
    <name type="scientific">Rhipicephalus microplus</name>
    <name type="common">Cattle tick</name>
    <name type="synonym">Boophilus microplus</name>
    <dbReference type="NCBI Taxonomy" id="6941"/>
    <lineage>
        <taxon>Eukaryota</taxon>
        <taxon>Metazoa</taxon>
        <taxon>Ecdysozoa</taxon>
        <taxon>Arthropoda</taxon>
        <taxon>Chelicerata</taxon>
        <taxon>Arachnida</taxon>
        <taxon>Acari</taxon>
        <taxon>Parasitiformes</taxon>
        <taxon>Ixodida</taxon>
        <taxon>Ixodoidea</taxon>
        <taxon>Ixodidae</taxon>
        <taxon>Rhipicephalinae</taxon>
        <taxon>Rhipicephalus</taxon>
        <taxon>Boophilus</taxon>
    </lineage>
</organism>
<name>A0A9J6E5F0_RHIMP</name>
<feature type="region of interest" description="Disordered" evidence="1">
    <location>
        <begin position="210"/>
        <end position="368"/>
    </location>
</feature>
<protein>
    <submittedName>
        <fullName evidence="2">Uncharacterized protein</fullName>
    </submittedName>
</protein>
<reference evidence="2" key="1">
    <citation type="journal article" date="2020" name="Cell">
        <title>Large-Scale Comparative Analyses of Tick Genomes Elucidate Their Genetic Diversity and Vector Capacities.</title>
        <authorList>
            <consortium name="Tick Genome and Microbiome Consortium (TIGMIC)"/>
            <person name="Jia N."/>
            <person name="Wang J."/>
            <person name="Shi W."/>
            <person name="Du L."/>
            <person name="Sun Y."/>
            <person name="Zhan W."/>
            <person name="Jiang J.F."/>
            <person name="Wang Q."/>
            <person name="Zhang B."/>
            <person name="Ji P."/>
            <person name="Bell-Sakyi L."/>
            <person name="Cui X.M."/>
            <person name="Yuan T.T."/>
            <person name="Jiang B.G."/>
            <person name="Yang W.F."/>
            <person name="Lam T.T."/>
            <person name="Chang Q.C."/>
            <person name="Ding S.J."/>
            <person name="Wang X.J."/>
            <person name="Zhu J.G."/>
            <person name="Ruan X.D."/>
            <person name="Zhao L."/>
            <person name="Wei J.T."/>
            <person name="Ye R.Z."/>
            <person name="Que T.C."/>
            <person name="Du C.H."/>
            <person name="Zhou Y.H."/>
            <person name="Cheng J.X."/>
            <person name="Dai P.F."/>
            <person name="Guo W.B."/>
            <person name="Han X.H."/>
            <person name="Huang E.J."/>
            <person name="Li L.F."/>
            <person name="Wei W."/>
            <person name="Gao Y.C."/>
            <person name="Liu J.Z."/>
            <person name="Shao H.Z."/>
            <person name="Wang X."/>
            <person name="Wang C.C."/>
            <person name="Yang T.C."/>
            <person name="Huo Q.B."/>
            <person name="Li W."/>
            <person name="Chen H.Y."/>
            <person name="Chen S.E."/>
            <person name="Zhou L.G."/>
            <person name="Ni X.B."/>
            <person name="Tian J.H."/>
            <person name="Sheng Y."/>
            <person name="Liu T."/>
            <person name="Pan Y.S."/>
            <person name="Xia L.Y."/>
            <person name="Li J."/>
            <person name="Zhao F."/>
            <person name="Cao W.C."/>
        </authorList>
    </citation>
    <scope>NUCLEOTIDE SEQUENCE</scope>
    <source>
        <strain evidence="2">Rmic-2018</strain>
    </source>
</reference>
<reference evidence="2" key="2">
    <citation type="submission" date="2021-09" db="EMBL/GenBank/DDBJ databases">
        <authorList>
            <person name="Jia N."/>
            <person name="Wang J."/>
            <person name="Shi W."/>
            <person name="Du L."/>
            <person name="Sun Y."/>
            <person name="Zhan W."/>
            <person name="Jiang J."/>
            <person name="Wang Q."/>
            <person name="Zhang B."/>
            <person name="Ji P."/>
            <person name="Sakyi L.B."/>
            <person name="Cui X."/>
            <person name="Yuan T."/>
            <person name="Jiang B."/>
            <person name="Yang W."/>
            <person name="Lam T.T.-Y."/>
            <person name="Chang Q."/>
            <person name="Ding S."/>
            <person name="Wang X."/>
            <person name="Zhu J."/>
            <person name="Ruan X."/>
            <person name="Zhao L."/>
            <person name="Wei J."/>
            <person name="Que T."/>
            <person name="Du C."/>
            <person name="Cheng J."/>
            <person name="Dai P."/>
            <person name="Han X."/>
            <person name="Huang E."/>
            <person name="Gao Y."/>
            <person name="Liu J."/>
            <person name="Shao H."/>
            <person name="Ye R."/>
            <person name="Li L."/>
            <person name="Wei W."/>
            <person name="Wang X."/>
            <person name="Wang C."/>
            <person name="Huo Q."/>
            <person name="Li W."/>
            <person name="Guo W."/>
            <person name="Chen H."/>
            <person name="Chen S."/>
            <person name="Zhou L."/>
            <person name="Zhou L."/>
            <person name="Ni X."/>
            <person name="Tian J."/>
            <person name="Zhou Y."/>
            <person name="Sheng Y."/>
            <person name="Liu T."/>
            <person name="Pan Y."/>
            <person name="Xia L."/>
            <person name="Li J."/>
            <person name="Zhao F."/>
            <person name="Cao W."/>
        </authorList>
    </citation>
    <scope>NUCLEOTIDE SEQUENCE</scope>
    <source>
        <strain evidence="2">Rmic-2018</strain>
        <tissue evidence="2">Larvae</tissue>
    </source>
</reference>
<feature type="compositionally biased region" description="Low complexity" evidence="1">
    <location>
        <begin position="217"/>
        <end position="257"/>
    </location>
</feature>
<feature type="region of interest" description="Disordered" evidence="1">
    <location>
        <begin position="80"/>
        <end position="138"/>
    </location>
</feature>
<proteinExistence type="predicted"/>
<evidence type="ECO:0000256" key="1">
    <source>
        <dbReference type="SAM" id="MobiDB-lite"/>
    </source>
</evidence>
<comment type="caution">
    <text evidence="2">The sequence shown here is derived from an EMBL/GenBank/DDBJ whole genome shotgun (WGS) entry which is preliminary data.</text>
</comment>
<dbReference type="VEuPathDB" id="VectorBase:LOC119168491"/>
<gene>
    <name evidence="2" type="ORF">HPB51_025169</name>
</gene>
<feature type="region of interest" description="Disordered" evidence="1">
    <location>
        <begin position="170"/>
        <end position="197"/>
    </location>
</feature>